<evidence type="ECO:0000313" key="1">
    <source>
        <dbReference type="EMBL" id="SDC96986.1"/>
    </source>
</evidence>
<dbReference type="Proteomes" id="UP000199320">
    <property type="component" value="Unassembled WGS sequence"/>
</dbReference>
<gene>
    <name evidence="2" type="ORF">SAMN04488694_111107</name>
    <name evidence="1" type="ORF">SAMN05192552_101018</name>
</gene>
<accession>A0A1G6QZA4</accession>
<dbReference type="RefSeq" id="WP_092933370.1">
    <property type="nucleotide sequence ID" value="NZ_FMZP01000010.1"/>
</dbReference>
<sequence>MAPGSDESPSNERSWWHVSRREALRDICAAVGGAALVSPVGASETTAVGHGGDAAVRVRVHPGSVPLQARLGDGLDALRRSWPAPFRDALAAIEAAFDQVLAYAREQSRLESLEIAIERGRPIRFPPSMRSLSPGAVLPSLERLLDRFRERLRTHDVLAGNTCHVLLHWSPLNYRVGYGGTLSPNSLVGAGDTGDAQTVVNVGATERWDSRAVTRNMAIHETIHTFLSEPITEEVVGTRCEHALGTAIRTDPTTLEISPIATAYAGRDRIGSGTRFHGTGCYDHDQFSRHDGTDGIDTWTYTTALSDATCEAITRTLERRFEA</sequence>
<organism evidence="1 4">
    <name type="scientific">Natrinema hispanicum</name>
    <dbReference type="NCBI Taxonomy" id="392421"/>
    <lineage>
        <taxon>Archaea</taxon>
        <taxon>Methanobacteriati</taxon>
        <taxon>Methanobacteriota</taxon>
        <taxon>Stenosarchaea group</taxon>
        <taxon>Halobacteria</taxon>
        <taxon>Halobacteriales</taxon>
        <taxon>Natrialbaceae</taxon>
        <taxon>Natrinema</taxon>
    </lineage>
</organism>
<dbReference type="OrthoDB" id="195608at2157"/>
<reference evidence="2" key="1">
    <citation type="submission" date="2016-10" db="EMBL/GenBank/DDBJ databases">
        <authorList>
            <person name="de Groot N.N."/>
        </authorList>
    </citation>
    <scope>NUCLEOTIDE SEQUENCE [LARGE SCALE GENOMIC DNA]</scope>
    <source>
        <strain evidence="2">CDM_6</strain>
    </source>
</reference>
<dbReference type="AlphaFoldDB" id="A0A1G6QZA4"/>
<dbReference type="EMBL" id="FMZP01000010">
    <property type="protein sequence ID" value="SDC96986.1"/>
    <property type="molecule type" value="Genomic_DNA"/>
</dbReference>
<keyword evidence="3" id="KW-1185">Reference proteome</keyword>
<evidence type="ECO:0000313" key="2">
    <source>
        <dbReference type="EMBL" id="SET74283.1"/>
    </source>
</evidence>
<protein>
    <submittedName>
        <fullName evidence="1">Uncharacterized protein</fullName>
    </submittedName>
</protein>
<dbReference type="STRING" id="392421.SAMN04488694_111107"/>
<evidence type="ECO:0000313" key="3">
    <source>
        <dbReference type="Proteomes" id="UP000199320"/>
    </source>
</evidence>
<reference evidence="3 4" key="2">
    <citation type="submission" date="2016-10" db="EMBL/GenBank/DDBJ databases">
        <authorList>
            <person name="Varghese N."/>
            <person name="Submissions S."/>
        </authorList>
    </citation>
    <scope>NUCLEOTIDE SEQUENCE [LARGE SCALE GENOMIC DNA]</scope>
    <source>
        <strain evidence="1 4">CDM_1</strain>
        <strain evidence="3">CDM_6</strain>
    </source>
</reference>
<evidence type="ECO:0000313" key="4">
    <source>
        <dbReference type="Proteomes" id="UP000324021"/>
    </source>
</evidence>
<name>A0A1G6QZA4_9EURY</name>
<dbReference type="EMBL" id="FOIC01000011">
    <property type="protein sequence ID" value="SET74283.1"/>
    <property type="molecule type" value="Genomic_DNA"/>
</dbReference>
<dbReference type="Proteomes" id="UP000324021">
    <property type="component" value="Unassembled WGS sequence"/>
</dbReference>
<proteinExistence type="predicted"/>